<protein>
    <submittedName>
        <fullName evidence="2">Uncharacterized protein</fullName>
    </submittedName>
</protein>
<feature type="compositionally biased region" description="Acidic residues" evidence="1">
    <location>
        <begin position="197"/>
        <end position="215"/>
    </location>
</feature>
<proteinExistence type="predicted"/>
<dbReference type="AlphaFoldDB" id="A0A6C0KET2"/>
<feature type="compositionally biased region" description="Basic and acidic residues" evidence="1">
    <location>
        <begin position="345"/>
        <end position="356"/>
    </location>
</feature>
<name>A0A6C0KET2_9ZZZZ</name>
<accession>A0A6C0KET2</accession>
<feature type="region of interest" description="Disordered" evidence="1">
    <location>
        <begin position="197"/>
        <end position="219"/>
    </location>
</feature>
<organism evidence="2">
    <name type="scientific">viral metagenome</name>
    <dbReference type="NCBI Taxonomy" id="1070528"/>
    <lineage>
        <taxon>unclassified sequences</taxon>
        <taxon>metagenomes</taxon>
        <taxon>organismal metagenomes</taxon>
    </lineage>
</organism>
<reference evidence="2" key="1">
    <citation type="journal article" date="2020" name="Nature">
        <title>Giant virus diversity and host interactions through global metagenomics.</title>
        <authorList>
            <person name="Schulz F."/>
            <person name="Roux S."/>
            <person name="Paez-Espino D."/>
            <person name="Jungbluth S."/>
            <person name="Walsh D.A."/>
            <person name="Denef V.J."/>
            <person name="McMahon K.D."/>
            <person name="Konstantinidis K.T."/>
            <person name="Eloe-Fadrosh E.A."/>
            <person name="Kyrpides N.C."/>
            <person name="Woyke T."/>
        </authorList>
    </citation>
    <scope>NUCLEOTIDE SEQUENCE</scope>
    <source>
        <strain evidence="2">GVMAG-S-3300010158-109</strain>
    </source>
</reference>
<evidence type="ECO:0000313" key="2">
    <source>
        <dbReference type="EMBL" id="QHU15701.1"/>
    </source>
</evidence>
<feature type="region of interest" description="Disordered" evidence="1">
    <location>
        <begin position="21"/>
        <end position="43"/>
    </location>
</feature>
<sequence length="649" mass="75241">MSTPNPGKAAAAKDALQMIRSSVAPKPKTKPRIATQSSDKPTSAGVMGIDFKAKNAAEKNYVKKLKNIFLNEEKLRREKLKEVASDEFEGLIELPPIKFDDEYKSDVDRFMVDRRTFLRLLLFLKTRNFIRSFIEFLQTNGLKKIESIGDQRRFPPNRTPFSPSDEKKLIERLQRQRPRKLLKSMIDRKEFNEKLDDDDDDEDLFGENESEDEDLVRESRHRVDLDEQLQKLVGGSTDLEKSKSPESIDDGRYLLLELFEFINLNEEVKAAYNDEYDGLADILNRLRNRWEEIKLSFLTEYQKKFDRSRDSGIEYAPRSKLVEPTSTLTVSESLARYQKLGEKARVEKADGEHKEPQSFLVFPDGDYPNTRPSDVPAQPNDLVYQPYELNSLYIRHISPVTRQLYETVKDHLKQLMPSHQLVSIEFLGLKRDNRNTLYYMDVFMVHDDTLTQFRIQYIEDDLHSLRLTNALPQLNRRYDHENIFDQTYESPSIDNLVDKNKTVISIDTIVDKSGDVISTNYDLYFKANSKFNSLSNTLKVTPHWKGKNTENELSYEKISADKNVLNITDDDVNYQIEFITGNIGNMGVTPRKLPKLPSQPSYERPLQSSSEFNKYATVDSKNLWDDAMGFLTTGESKPKPTLPSQMLRR</sequence>
<dbReference type="EMBL" id="MN740867">
    <property type="protein sequence ID" value="QHU15701.1"/>
    <property type="molecule type" value="Genomic_DNA"/>
</dbReference>
<evidence type="ECO:0000256" key="1">
    <source>
        <dbReference type="SAM" id="MobiDB-lite"/>
    </source>
</evidence>
<feature type="region of interest" description="Disordered" evidence="1">
    <location>
        <begin position="345"/>
        <end position="365"/>
    </location>
</feature>
<feature type="region of interest" description="Disordered" evidence="1">
    <location>
        <begin position="149"/>
        <end position="168"/>
    </location>
</feature>